<keyword evidence="1" id="KW-1185">Reference proteome</keyword>
<dbReference type="PANTHER" id="PTHR33480">
    <property type="entry name" value="SET DOMAIN-CONTAINING PROTEIN-RELATED"/>
    <property type="match status" value="1"/>
</dbReference>
<sequence>MCTGCFGFYARSFFRRHEMKCTKDSCASALCIPLNTMDSASLESYSDDFKSFIIGKLRDDDIGLLIKSDPTILMIGSRLYDKIKRKKDKRTEVRRSVRADMRRLGHLYKHFKSLDIQSVFNNSTDMFLRKNFTNLTKAISLYTSFENNEQKKSGLKQALCYLILNAAEKLVGNLLANDDDSVAEDISNFIKLYNLEKENVFGDASYNLNNRRNKKLKKPANLPVESDIILLRNFTIETIDKLVNDKFMMWDLHSFVLLRNCTCTRLTLFNARRGGEPARLLLTDWKEADEGAWVDQQRIKSFCDDFEDNQMKITYQTGKGNNHLVPILFPVDTIAAMKILSDIKIRNDVGIKNNNPYVFASGKSSDSHCSGWHALTSICEKLPLINKTRLNATTNRHRLSTLIASQSMIESERNLFYEHMGHSEAINRNIYQAPPAIMQLIKTGKRLQTIDEGEQSTSNEPQKKIQKTSLINHPPENNGITSSCKEFQSCLRNMTLKGDLKTPLFETDPSDSDDSKNKIHRENENKAINRNYCRWTVEYEDLFFKWFQKYLDKKAGWPERDYIKKFQELVPYSYKTIRTKVNNERKKRCNSVTLRKKSMNISV</sequence>
<name>A0ABM4BWX6_HYDVU</name>
<proteinExistence type="predicted"/>
<dbReference type="PANTHER" id="PTHR33480:SF1">
    <property type="entry name" value="TYR RECOMBINASE DOMAIN-CONTAINING PROTEIN"/>
    <property type="match status" value="1"/>
</dbReference>
<dbReference type="RefSeq" id="XP_065653739.1">
    <property type="nucleotide sequence ID" value="XM_065797667.1"/>
</dbReference>
<dbReference type="GeneID" id="136080690"/>
<reference evidence="2" key="1">
    <citation type="submission" date="2025-08" db="UniProtKB">
        <authorList>
            <consortium name="RefSeq"/>
        </authorList>
    </citation>
    <scope>IDENTIFICATION</scope>
</reference>
<protein>
    <submittedName>
        <fullName evidence="2">Uncharacterized protein LOC136080690</fullName>
    </submittedName>
</protein>
<gene>
    <name evidence="2" type="primary">LOC136080690</name>
</gene>
<evidence type="ECO:0000313" key="2">
    <source>
        <dbReference type="RefSeq" id="XP_065653739.1"/>
    </source>
</evidence>
<organism evidence="1 2">
    <name type="scientific">Hydra vulgaris</name>
    <name type="common">Hydra</name>
    <name type="synonym">Hydra attenuata</name>
    <dbReference type="NCBI Taxonomy" id="6087"/>
    <lineage>
        <taxon>Eukaryota</taxon>
        <taxon>Metazoa</taxon>
        <taxon>Cnidaria</taxon>
        <taxon>Hydrozoa</taxon>
        <taxon>Hydroidolina</taxon>
        <taxon>Anthoathecata</taxon>
        <taxon>Aplanulata</taxon>
        <taxon>Hydridae</taxon>
        <taxon>Hydra</taxon>
    </lineage>
</organism>
<accession>A0ABM4BWX6</accession>
<dbReference type="Proteomes" id="UP001652625">
    <property type="component" value="Chromosome 05"/>
</dbReference>
<evidence type="ECO:0000313" key="1">
    <source>
        <dbReference type="Proteomes" id="UP001652625"/>
    </source>
</evidence>